<protein>
    <submittedName>
        <fullName evidence="1">Uncharacterized protein</fullName>
    </submittedName>
</protein>
<dbReference type="EMBL" id="VSSQ01031512">
    <property type="protein sequence ID" value="MPM82419.1"/>
    <property type="molecule type" value="Genomic_DNA"/>
</dbReference>
<name>A0A645CZS4_9ZZZZ</name>
<gene>
    <name evidence="1" type="ORF">SDC9_129480</name>
</gene>
<evidence type="ECO:0000313" key="1">
    <source>
        <dbReference type="EMBL" id="MPM82419.1"/>
    </source>
</evidence>
<proteinExistence type="predicted"/>
<organism evidence="1">
    <name type="scientific">bioreactor metagenome</name>
    <dbReference type="NCBI Taxonomy" id="1076179"/>
    <lineage>
        <taxon>unclassified sequences</taxon>
        <taxon>metagenomes</taxon>
        <taxon>ecological metagenomes</taxon>
    </lineage>
</organism>
<comment type="caution">
    <text evidence="1">The sequence shown here is derived from an EMBL/GenBank/DDBJ whole genome shotgun (WGS) entry which is preliminary data.</text>
</comment>
<reference evidence="1" key="1">
    <citation type="submission" date="2019-08" db="EMBL/GenBank/DDBJ databases">
        <authorList>
            <person name="Kucharzyk K."/>
            <person name="Murdoch R.W."/>
            <person name="Higgins S."/>
            <person name="Loffler F."/>
        </authorList>
    </citation>
    <scope>NUCLEOTIDE SEQUENCE</scope>
</reference>
<sequence length="65" mass="7468">MYRGYLEQDSETYEESGRISVSIGRDSKKVNPVQVPIANSRTEYIDIELGGTVYKLEYKYGTLEK</sequence>
<dbReference type="AlphaFoldDB" id="A0A645CZS4"/>
<accession>A0A645CZS4</accession>